<proteinExistence type="predicted"/>
<protein>
    <submittedName>
        <fullName evidence="1">Peptidase U34 dipeptidase</fullName>
    </submittedName>
</protein>
<dbReference type="PANTHER" id="PTHR12994:SF17">
    <property type="entry name" value="LD30995P"/>
    <property type="match status" value="1"/>
</dbReference>
<dbReference type="Gene3D" id="3.60.60.10">
    <property type="entry name" value="Penicillin V Acylase, Chain A"/>
    <property type="match status" value="1"/>
</dbReference>
<name>A7HPQ9_PARL1</name>
<dbReference type="EMBL" id="CP000774">
    <property type="protein sequence ID" value="ABS61892.1"/>
    <property type="molecule type" value="Genomic_DNA"/>
</dbReference>
<dbReference type="GO" id="GO:0016805">
    <property type="term" value="F:dipeptidase activity"/>
    <property type="evidence" value="ECO:0007669"/>
    <property type="project" value="InterPro"/>
</dbReference>
<reference evidence="1 2" key="1">
    <citation type="journal article" date="2011" name="Stand. Genomic Sci.">
        <title>Complete genome sequence of Parvibaculum lavamentivorans type strain (DS-1(T)).</title>
        <authorList>
            <person name="Schleheck D."/>
            <person name="Weiss M."/>
            <person name="Pitluck S."/>
            <person name="Bruce D."/>
            <person name="Land M.L."/>
            <person name="Han S."/>
            <person name="Saunders E."/>
            <person name="Tapia R."/>
            <person name="Detter C."/>
            <person name="Brettin T."/>
            <person name="Han J."/>
            <person name="Woyke T."/>
            <person name="Goodwin L."/>
            <person name="Pennacchio L."/>
            <person name="Nolan M."/>
            <person name="Cook A.M."/>
            <person name="Kjelleberg S."/>
            <person name="Thomas T."/>
        </authorList>
    </citation>
    <scope>NUCLEOTIDE SEQUENCE [LARGE SCALE GENOMIC DNA]</scope>
    <source>
        <strain evidence="2">DS-1 / DSM 13023 / NCIMB 13966</strain>
    </source>
</reference>
<dbReference type="eggNOG" id="COG4690">
    <property type="taxonomic scope" value="Bacteria"/>
</dbReference>
<dbReference type="PANTHER" id="PTHR12994">
    <property type="entry name" value="SECERNIN"/>
    <property type="match status" value="1"/>
</dbReference>
<dbReference type="InterPro" id="IPR005322">
    <property type="entry name" value="Peptidase_C69"/>
</dbReference>
<gene>
    <name evidence="1" type="ordered locus">Plav_0269</name>
</gene>
<dbReference type="GO" id="GO:0070004">
    <property type="term" value="F:cysteine-type exopeptidase activity"/>
    <property type="evidence" value="ECO:0007669"/>
    <property type="project" value="InterPro"/>
</dbReference>
<sequence>MCDTLVARPRATATGALLFAKNSDREANEAQYPLFVPAASHPKDATLRCTYIEIPQAAATHAVLLSRPFWMWGAEMGANEHGVVIGNEAVHAKIAPGAAPALIGMDLLRLGLERGASAAEAVDVITALLATHGQGGNCAHKGRFEYHNSFIVADAAGDAFVLETVGREWAVERVAAKRSISNSYTIGSGIDRASQGAAALAAAHGFLKEGDTFHFADAFANRKRSALASGHQRWCRTSALLNARAGGLTQADMMAFLRDHGAQAARSAGWRPDGILGGAVSAHATYGPVRRFGQTTASWVAELGEGHDGSKRAVHWLTATAAPDTGIFKPVFFGPGFEAAALPDFGPAPTDLFNAKTRWWRHERLHRAVLRNYPARLAAYREERDRLEASFVARVEAFLARGGGPEEAGALSRAIWREADRAEAHWLEQVLKVPENPAHRPSPFMTAHWRSLDRQARMA</sequence>
<dbReference type="STRING" id="402881.Plav_0269"/>
<evidence type="ECO:0000313" key="1">
    <source>
        <dbReference type="EMBL" id="ABS61892.1"/>
    </source>
</evidence>
<accession>A7HPQ9</accession>
<dbReference type="KEGG" id="pla:Plav_0269"/>
<dbReference type="HOGENOM" id="CLU_046840_2_0_5"/>
<keyword evidence="2" id="KW-1185">Reference proteome</keyword>
<dbReference type="Proteomes" id="UP000006377">
    <property type="component" value="Chromosome"/>
</dbReference>
<dbReference type="GO" id="GO:0006508">
    <property type="term" value="P:proteolysis"/>
    <property type="evidence" value="ECO:0007669"/>
    <property type="project" value="InterPro"/>
</dbReference>
<organism evidence="1 2">
    <name type="scientific">Parvibaculum lavamentivorans (strain DS-1 / DSM 13023 / NCIMB 13966)</name>
    <dbReference type="NCBI Taxonomy" id="402881"/>
    <lineage>
        <taxon>Bacteria</taxon>
        <taxon>Pseudomonadati</taxon>
        <taxon>Pseudomonadota</taxon>
        <taxon>Alphaproteobacteria</taxon>
        <taxon>Hyphomicrobiales</taxon>
        <taxon>Parvibaculaceae</taxon>
        <taxon>Parvibaculum</taxon>
    </lineage>
</organism>
<dbReference type="AlphaFoldDB" id="A7HPQ9"/>
<evidence type="ECO:0000313" key="2">
    <source>
        <dbReference type="Proteomes" id="UP000006377"/>
    </source>
</evidence>